<accession>A0AAV8PPP5</accession>
<dbReference type="AlphaFoldDB" id="A0AAV8PPP5"/>
<dbReference type="Proteomes" id="UP001222027">
    <property type="component" value="Unassembled WGS sequence"/>
</dbReference>
<feature type="region of interest" description="Disordered" evidence="1">
    <location>
        <begin position="1"/>
        <end position="31"/>
    </location>
</feature>
<reference evidence="2 3" key="1">
    <citation type="submission" date="2022-12" db="EMBL/GenBank/DDBJ databases">
        <title>Chromosome-scale assembly of the Ensete ventricosum genome.</title>
        <authorList>
            <person name="Dussert Y."/>
            <person name="Stocks J."/>
            <person name="Wendawek A."/>
            <person name="Woldeyes F."/>
            <person name="Nichols R.A."/>
            <person name="Borrell J.S."/>
        </authorList>
    </citation>
    <scope>NUCLEOTIDE SEQUENCE [LARGE SCALE GENOMIC DNA]</scope>
    <source>
        <strain evidence="3">cv. Maze</strain>
        <tissue evidence="2">Seeds</tissue>
    </source>
</reference>
<keyword evidence="3" id="KW-1185">Reference proteome</keyword>
<organism evidence="2 3">
    <name type="scientific">Ensete ventricosum</name>
    <name type="common">Abyssinian banana</name>
    <name type="synonym">Musa ensete</name>
    <dbReference type="NCBI Taxonomy" id="4639"/>
    <lineage>
        <taxon>Eukaryota</taxon>
        <taxon>Viridiplantae</taxon>
        <taxon>Streptophyta</taxon>
        <taxon>Embryophyta</taxon>
        <taxon>Tracheophyta</taxon>
        <taxon>Spermatophyta</taxon>
        <taxon>Magnoliopsida</taxon>
        <taxon>Liliopsida</taxon>
        <taxon>Zingiberales</taxon>
        <taxon>Musaceae</taxon>
        <taxon>Ensete</taxon>
    </lineage>
</organism>
<sequence length="98" mass="11237">MRETAEETRPLNPVPSPGQQHPPVLRPSHHRSQGLASLIDNGFWIRRLSITNQDPTVSKLQTRVEDGRNRCASVCHWYISLEPFVVSDLRESYTVILF</sequence>
<name>A0AAV8PPP5_ENSVE</name>
<comment type="caution">
    <text evidence="2">The sequence shown here is derived from an EMBL/GenBank/DDBJ whole genome shotgun (WGS) entry which is preliminary data.</text>
</comment>
<evidence type="ECO:0000256" key="1">
    <source>
        <dbReference type="SAM" id="MobiDB-lite"/>
    </source>
</evidence>
<dbReference type="EMBL" id="JAQQAF010000009">
    <property type="protein sequence ID" value="KAJ8460412.1"/>
    <property type="molecule type" value="Genomic_DNA"/>
</dbReference>
<protein>
    <submittedName>
        <fullName evidence="2">Uncharacterized protein</fullName>
    </submittedName>
</protein>
<evidence type="ECO:0000313" key="3">
    <source>
        <dbReference type="Proteomes" id="UP001222027"/>
    </source>
</evidence>
<proteinExistence type="predicted"/>
<gene>
    <name evidence="2" type="ORF">OPV22_033338</name>
</gene>
<evidence type="ECO:0000313" key="2">
    <source>
        <dbReference type="EMBL" id="KAJ8460412.1"/>
    </source>
</evidence>